<dbReference type="EMBL" id="CP096255">
    <property type="protein sequence ID" value="UPT89221.1"/>
    <property type="molecule type" value="Genomic_DNA"/>
</dbReference>
<dbReference type="SUPFAM" id="SSF111369">
    <property type="entry name" value="HlyD-like secretion proteins"/>
    <property type="match status" value="1"/>
</dbReference>
<dbReference type="GO" id="GO:0030288">
    <property type="term" value="C:outer membrane-bounded periplasmic space"/>
    <property type="evidence" value="ECO:0007669"/>
    <property type="project" value="TreeGrafter"/>
</dbReference>
<feature type="domain" description="CusB-like beta-barrel" evidence="3">
    <location>
        <begin position="227"/>
        <end position="296"/>
    </location>
</feature>
<evidence type="ECO:0000259" key="4">
    <source>
        <dbReference type="Pfam" id="PF25973"/>
    </source>
</evidence>
<dbReference type="GO" id="GO:0022857">
    <property type="term" value="F:transmembrane transporter activity"/>
    <property type="evidence" value="ECO:0007669"/>
    <property type="project" value="InterPro"/>
</dbReference>
<dbReference type="Proteomes" id="UP000551709">
    <property type="component" value="Chromosome"/>
</dbReference>
<dbReference type="PANTHER" id="PTHR30097:SF4">
    <property type="entry name" value="SLR6042 PROTEIN"/>
    <property type="match status" value="1"/>
</dbReference>
<dbReference type="GO" id="GO:0060003">
    <property type="term" value="P:copper ion export"/>
    <property type="evidence" value="ECO:0007669"/>
    <property type="project" value="TreeGrafter"/>
</dbReference>
<dbReference type="PANTHER" id="PTHR30097">
    <property type="entry name" value="CATION EFFLUX SYSTEM PROTEIN CUSB"/>
    <property type="match status" value="1"/>
</dbReference>
<dbReference type="Gene3D" id="2.40.30.170">
    <property type="match status" value="1"/>
</dbReference>
<dbReference type="GO" id="GO:0046914">
    <property type="term" value="F:transition metal ion binding"/>
    <property type="evidence" value="ECO:0007669"/>
    <property type="project" value="TreeGrafter"/>
</dbReference>
<keyword evidence="2" id="KW-0813">Transport</keyword>
<comment type="similarity">
    <text evidence="1">Belongs to the membrane fusion protein (MFP) (TC 8.A.1) family.</text>
</comment>
<reference evidence="5" key="1">
    <citation type="journal article" date="2017" name="Syst. Appl. Microbiol.">
        <title>Soybeans inoculated with root zone soils of Canadian native legumes harbour diverse and novel Bradyrhizobium spp. that possess agricultural potential.</title>
        <authorList>
            <person name="Bromfield E.S.P."/>
            <person name="Cloutier S."/>
            <person name="Tambong J.T."/>
            <person name="Tran Thi T.V."/>
        </authorList>
    </citation>
    <scope>NUCLEOTIDE SEQUENCE</scope>
    <source>
        <strain evidence="5">1S5</strain>
    </source>
</reference>
<evidence type="ECO:0000259" key="3">
    <source>
        <dbReference type="Pfam" id="PF25954"/>
    </source>
</evidence>
<protein>
    <submittedName>
        <fullName evidence="5">Efflux RND transporter periplasmic adaptor subunit</fullName>
    </submittedName>
</protein>
<accession>A0A8T5VJK5</accession>
<dbReference type="GO" id="GO:0016020">
    <property type="term" value="C:membrane"/>
    <property type="evidence" value="ECO:0007669"/>
    <property type="project" value="InterPro"/>
</dbReference>
<evidence type="ECO:0000256" key="2">
    <source>
        <dbReference type="ARBA" id="ARBA00022448"/>
    </source>
</evidence>
<evidence type="ECO:0000313" key="5">
    <source>
        <dbReference type="EMBL" id="UPT89221.1"/>
    </source>
</evidence>
<dbReference type="InterPro" id="IPR058647">
    <property type="entry name" value="BSH_CzcB-like"/>
</dbReference>
<dbReference type="RefSeq" id="WP_166103064.1">
    <property type="nucleotide sequence ID" value="NZ_CP096255.1"/>
</dbReference>
<dbReference type="Gene3D" id="2.40.50.100">
    <property type="match status" value="1"/>
</dbReference>
<sequence length="374" mass="40033">MYLSSSAPPWLNWTRVLIALAFLTLPSKSVAEDQLKLSPEQATSLGIRVVHPVASPTDKTLPYPAQIVIPTPQLWVVSAPVAGMVTNLSVARGDRVVAGQPLATMESPSFVSQQRDYLHAVAQEVLAAQQLNRNNQLFQGNAVPQRVLEGSQAEARQAAIAVAERRQMLRLSGLSEETISKLTSEAAISATLRVAAPRPATVIDIAVSPGQRVEQSAPLIKLAQLSPLWVEIAVPASNIKAIRQGVKVEIDGYESPGQVVLVSETTDPATQTVLVRAEVQNSGELRPGQTAAARISFTSKRESAWELPYSALIRRGEQASVFVSTQDGFRLIPVTLLEEDQDHVVVSGTLTDKDEVAVSGISALRGILLKLGAG</sequence>
<evidence type="ECO:0000256" key="1">
    <source>
        <dbReference type="ARBA" id="ARBA00009477"/>
    </source>
</evidence>
<dbReference type="Pfam" id="PF25954">
    <property type="entry name" value="Beta-barrel_RND_2"/>
    <property type="match status" value="1"/>
</dbReference>
<dbReference type="NCBIfam" id="TIGR01730">
    <property type="entry name" value="RND_mfp"/>
    <property type="match status" value="1"/>
</dbReference>
<dbReference type="AlphaFoldDB" id="A0A8T5VJK5"/>
<name>A0A8T5VJK5_9BRAD</name>
<gene>
    <name evidence="5" type="ORF">HAP41_0000009730</name>
</gene>
<dbReference type="InterPro" id="IPR058792">
    <property type="entry name" value="Beta-barrel_RND_2"/>
</dbReference>
<dbReference type="Pfam" id="PF25973">
    <property type="entry name" value="BSH_CzcB"/>
    <property type="match status" value="1"/>
</dbReference>
<dbReference type="InterPro" id="IPR051909">
    <property type="entry name" value="MFP_Cation_Efflux"/>
</dbReference>
<proteinExistence type="inferred from homology"/>
<evidence type="ECO:0000313" key="6">
    <source>
        <dbReference type="Proteomes" id="UP000551709"/>
    </source>
</evidence>
<reference evidence="5" key="2">
    <citation type="submission" date="2022-04" db="EMBL/GenBank/DDBJ databases">
        <authorList>
            <person name="Bromfield E.S.P."/>
            <person name="Cloutier S."/>
        </authorList>
    </citation>
    <scope>NUCLEOTIDE SEQUENCE</scope>
    <source>
        <strain evidence="5">1S5</strain>
    </source>
</reference>
<dbReference type="InterPro" id="IPR006143">
    <property type="entry name" value="RND_pump_MFP"/>
</dbReference>
<organism evidence="5 6">
    <name type="scientific">Bradyrhizobium barranii subsp. apii</name>
    <dbReference type="NCBI Taxonomy" id="2819348"/>
    <lineage>
        <taxon>Bacteria</taxon>
        <taxon>Pseudomonadati</taxon>
        <taxon>Pseudomonadota</taxon>
        <taxon>Alphaproteobacteria</taxon>
        <taxon>Hyphomicrobiales</taxon>
        <taxon>Nitrobacteraceae</taxon>
        <taxon>Bradyrhizobium</taxon>
        <taxon>Bradyrhizobium barranii</taxon>
    </lineage>
</organism>
<feature type="domain" description="CzcB-like barrel-sandwich hybrid" evidence="4">
    <location>
        <begin position="76"/>
        <end position="223"/>
    </location>
</feature>
<dbReference type="GO" id="GO:0015679">
    <property type="term" value="P:plasma membrane copper ion transport"/>
    <property type="evidence" value="ECO:0007669"/>
    <property type="project" value="TreeGrafter"/>
</dbReference>
<dbReference type="Gene3D" id="2.40.420.20">
    <property type="match status" value="1"/>
</dbReference>